<gene>
    <name evidence="2" type="ORF">K458DRAFT_395109</name>
</gene>
<organism evidence="2 3">
    <name type="scientific">Lentithecium fluviatile CBS 122367</name>
    <dbReference type="NCBI Taxonomy" id="1168545"/>
    <lineage>
        <taxon>Eukaryota</taxon>
        <taxon>Fungi</taxon>
        <taxon>Dikarya</taxon>
        <taxon>Ascomycota</taxon>
        <taxon>Pezizomycotina</taxon>
        <taxon>Dothideomycetes</taxon>
        <taxon>Pleosporomycetidae</taxon>
        <taxon>Pleosporales</taxon>
        <taxon>Massarineae</taxon>
        <taxon>Lentitheciaceae</taxon>
        <taxon>Lentithecium</taxon>
    </lineage>
</organism>
<name>A0A6G1IJX9_9PLEO</name>
<feature type="region of interest" description="Disordered" evidence="1">
    <location>
        <begin position="77"/>
        <end position="108"/>
    </location>
</feature>
<reference evidence="2" key="1">
    <citation type="journal article" date="2020" name="Stud. Mycol.">
        <title>101 Dothideomycetes genomes: a test case for predicting lifestyles and emergence of pathogens.</title>
        <authorList>
            <person name="Haridas S."/>
            <person name="Albert R."/>
            <person name="Binder M."/>
            <person name="Bloem J."/>
            <person name="Labutti K."/>
            <person name="Salamov A."/>
            <person name="Andreopoulos B."/>
            <person name="Baker S."/>
            <person name="Barry K."/>
            <person name="Bills G."/>
            <person name="Bluhm B."/>
            <person name="Cannon C."/>
            <person name="Castanera R."/>
            <person name="Culley D."/>
            <person name="Daum C."/>
            <person name="Ezra D."/>
            <person name="Gonzalez J."/>
            <person name="Henrissat B."/>
            <person name="Kuo A."/>
            <person name="Liang C."/>
            <person name="Lipzen A."/>
            <person name="Lutzoni F."/>
            <person name="Magnuson J."/>
            <person name="Mondo S."/>
            <person name="Nolan M."/>
            <person name="Ohm R."/>
            <person name="Pangilinan J."/>
            <person name="Park H.-J."/>
            <person name="Ramirez L."/>
            <person name="Alfaro M."/>
            <person name="Sun H."/>
            <person name="Tritt A."/>
            <person name="Yoshinaga Y."/>
            <person name="Zwiers L.-H."/>
            <person name="Turgeon B."/>
            <person name="Goodwin S."/>
            <person name="Spatafora J."/>
            <person name="Crous P."/>
            <person name="Grigoriev I."/>
        </authorList>
    </citation>
    <scope>NUCLEOTIDE SEQUENCE</scope>
    <source>
        <strain evidence="2">CBS 122367</strain>
    </source>
</reference>
<sequence length="159" mass="17376">MTQESPAPLFQVSLAVPDFDIIQIQLSCLEKANSSTPQLVEALVPACNRYTPFTGQIMPQLPMLSGPFDVNGGLNTRIRSSSQSPDVSMSAAPAYRRRESRGDPQYRHLASRSASRLSRLSLSSMADWEASIRYCPQTVASARTATLLVVLLIASSEHH</sequence>
<evidence type="ECO:0000256" key="1">
    <source>
        <dbReference type="SAM" id="MobiDB-lite"/>
    </source>
</evidence>
<evidence type="ECO:0000313" key="3">
    <source>
        <dbReference type="Proteomes" id="UP000799291"/>
    </source>
</evidence>
<feature type="compositionally biased region" description="Polar residues" evidence="1">
    <location>
        <begin position="77"/>
        <end position="87"/>
    </location>
</feature>
<proteinExistence type="predicted"/>
<keyword evidence="3" id="KW-1185">Reference proteome</keyword>
<protein>
    <submittedName>
        <fullName evidence="2">Uncharacterized protein</fullName>
    </submittedName>
</protein>
<dbReference type="EMBL" id="MU005613">
    <property type="protein sequence ID" value="KAF2678290.1"/>
    <property type="molecule type" value="Genomic_DNA"/>
</dbReference>
<accession>A0A6G1IJX9</accession>
<dbReference type="Proteomes" id="UP000799291">
    <property type="component" value="Unassembled WGS sequence"/>
</dbReference>
<dbReference type="AlphaFoldDB" id="A0A6G1IJX9"/>
<feature type="compositionally biased region" description="Basic and acidic residues" evidence="1">
    <location>
        <begin position="96"/>
        <end position="106"/>
    </location>
</feature>
<evidence type="ECO:0000313" key="2">
    <source>
        <dbReference type="EMBL" id="KAF2678290.1"/>
    </source>
</evidence>